<dbReference type="FunFam" id="2.60.40.2130:FF:000002">
    <property type="entry name" value="Putative Spondin-1"/>
    <property type="match status" value="1"/>
</dbReference>
<feature type="domain" description="Reelin" evidence="11">
    <location>
        <begin position="12"/>
        <end position="185"/>
    </location>
</feature>
<dbReference type="GO" id="GO:0031012">
    <property type="term" value="C:extracellular matrix"/>
    <property type="evidence" value="ECO:0007669"/>
    <property type="project" value="TreeGrafter"/>
</dbReference>
<gene>
    <name evidence="13" type="ORF">ONE63_009326</name>
</gene>
<evidence type="ECO:0000256" key="6">
    <source>
        <dbReference type="ARBA" id="ARBA00023157"/>
    </source>
</evidence>
<protein>
    <recommendedName>
        <fullName evidence="2">Spondin-1</fullName>
    </recommendedName>
    <alternativeName>
        <fullName evidence="7">F-spondin</fullName>
    </alternativeName>
</protein>
<evidence type="ECO:0000256" key="5">
    <source>
        <dbReference type="ARBA" id="ARBA00022889"/>
    </source>
</evidence>
<keyword evidence="3" id="KW-0272">Extracellular matrix</keyword>
<dbReference type="PROSITE" id="PS50092">
    <property type="entry name" value="TSP1"/>
    <property type="match status" value="3"/>
</dbReference>
<dbReference type="InterPro" id="IPR002223">
    <property type="entry name" value="Kunitz_BPTI"/>
</dbReference>
<dbReference type="PROSITE" id="PS00280">
    <property type="entry name" value="BPTI_KUNITZ_1"/>
    <property type="match status" value="1"/>
</dbReference>
<dbReference type="Pfam" id="PF00090">
    <property type="entry name" value="TSP_1"/>
    <property type="match status" value="3"/>
</dbReference>
<feature type="chain" id="PRO_5043720325" description="Spondin-1" evidence="9">
    <location>
        <begin position="29"/>
        <end position="777"/>
    </location>
</feature>
<keyword evidence="6" id="KW-1015">Disulfide bond</keyword>
<dbReference type="PANTHER" id="PTHR11311:SF16">
    <property type="entry name" value="SPONDIN-1"/>
    <property type="match status" value="1"/>
</dbReference>
<dbReference type="Gene3D" id="4.10.410.10">
    <property type="entry name" value="Pancreatic trypsin inhibitor Kunitz domain"/>
    <property type="match status" value="1"/>
</dbReference>
<accession>A0AAV7XK90</accession>
<feature type="domain" description="Spondin" evidence="12">
    <location>
        <begin position="186"/>
        <end position="376"/>
    </location>
</feature>
<evidence type="ECO:0000256" key="2">
    <source>
        <dbReference type="ARBA" id="ARBA00019594"/>
    </source>
</evidence>
<evidence type="ECO:0000256" key="9">
    <source>
        <dbReference type="SAM" id="SignalP"/>
    </source>
</evidence>
<sequence>MRVPGRAALRPLLPLPLLPLLLLQLAAAMPRCGAPTESAVPSAQQFAVVLSGSPKTYVPNQLYRVSVEGRREGDVRRKFMGFVLTVEAEEDGVGRNKPVGRFQLYPDALAKFDERCANTVTHANLLPSAEVAINWLAPPEGSGCVVFRAAVQENSHKWYADELMGDSLTQKVCEDRQENMDEQSEINPKCCACEEAKYEVTFEGLWSRHTHPKDFPADSWVTRFSDVIGASHDIEYRFWEYNGQASEGLRQVAERGTTRALETELKAQSEHIRTIIKARGISYPNVTGKTFAVFRVDQKNHLMSLVSMIDPSPDWIVGVSGLELCLANCSWVDHVQLNLYPFDAGTDSGITYIAPDQPTVPQEPIRKMSSSFPNNEASPFFDSSGEPMKPMARLSLVRQRLYEKTCELSGGQAMPEDVDSESNYREGCEVGDWEPWPECPVTCGRGMRHRQRFYVNAELATERGCKRALTSRQQCSSPGLKQCPSLGVGFGYRDAESDPDCELTPWSAWSSCSSSCGMGTRTRSRRYKHRSAGAGKRCSIARNAPALQQNEPCFAQDAAGGCSNALCFQGEPASGCVLSDWSQWSVCSASCGKGQQTRTRMPPTQTTDEDSEHFFLAGETPKAGPCKGVKTREHVVCMAEAPSCHLSPEQAREVCRLPADPGPCRGHLQRWFYHADSQVCHAFEYGGCRGNRNNYATLAECERVCGGTKDSLMADRQDALEKYGVRVSGAITYSVGKDFVHKSQRHHNAHQHHHNKHHATTTARPATGAAPGARFIS</sequence>
<dbReference type="InterPro" id="IPR038678">
    <property type="entry name" value="Spondin_N_sf"/>
</dbReference>
<dbReference type="CDD" id="cd08544">
    <property type="entry name" value="Reeler"/>
    <property type="match status" value="1"/>
</dbReference>
<dbReference type="CDD" id="cd00109">
    <property type="entry name" value="Kunitz-type"/>
    <property type="match status" value="1"/>
</dbReference>
<comment type="subcellular location">
    <subcellularLocation>
        <location evidence="1">Secreted</location>
        <location evidence="1">Extracellular space</location>
        <location evidence="1">Extracellular matrix</location>
    </subcellularLocation>
</comment>
<dbReference type="SUPFAM" id="SSF57362">
    <property type="entry name" value="BPTI-like"/>
    <property type="match status" value="1"/>
</dbReference>
<dbReference type="PROSITE" id="PS51020">
    <property type="entry name" value="SPONDIN"/>
    <property type="match status" value="1"/>
</dbReference>
<keyword evidence="14" id="KW-1185">Reference proteome</keyword>
<organism evidence="13 14">
    <name type="scientific">Megalurothrips usitatus</name>
    <name type="common">bean blossom thrips</name>
    <dbReference type="NCBI Taxonomy" id="439358"/>
    <lineage>
        <taxon>Eukaryota</taxon>
        <taxon>Metazoa</taxon>
        <taxon>Ecdysozoa</taxon>
        <taxon>Arthropoda</taxon>
        <taxon>Hexapoda</taxon>
        <taxon>Insecta</taxon>
        <taxon>Pterygota</taxon>
        <taxon>Neoptera</taxon>
        <taxon>Paraneoptera</taxon>
        <taxon>Thysanoptera</taxon>
        <taxon>Terebrantia</taxon>
        <taxon>Thripoidea</taxon>
        <taxon>Thripidae</taxon>
        <taxon>Megalurothrips</taxon>
    </lineage>
</organism>
<evidence type="ECO:0000259" key="10">
    <source>
        <dbReference type="PROSITE" id="PS50279"/>
    </source>
</evidence>
<evidence type="ECO:0000256" key="8">
    <source>
        <dbReference type="SAM" id="MobiDB-lite"/>
    </source>
</evidence>
<evidence type="ECO:0000256" key="1">
    <source>
        <dbReference type="ARBA" id="ARBA00004498"/>
    </source>
</evidence>
<dbReference type="SUPFAM" id="SSF82895">
    <property type="entry name" value="TSP-1 type 1 repeat"/>
    <property type="match status" value="3"/>
</dbReference>
<keyword evidence="3" id="KW-0964">Secreted</keyword>
<dbReference type="InterPro" id="IPR009465">
    <property type="entry name" value="Spondin_N"/>
</dbReference>
<evidence type="ECO:0000259" key="11">
    <source>
        <dbReference type="PROSITE" id="PS51019"/>
    </source>
</evidence>
<proteinExistence type="predicted"/>
<feature type="region of interest" description="Disordered" evidence="8">
    <location>
        <begin position="744"/>
        <end position="777"/>
    </location>
</feature>
<feature type="domain" description="BPTI/Kunitz inhibitor" evidence="10">
    <location>
        <begin position="655"/>
        <end position="705"/>
    </location>
</feature>
<dbReference type="AlphaFoldDB" id="A0AAV7XK90"/>
<keyword evidence="9" id="KW-0732">Signal</keyword>
<feature type="compositionally biased region" description="Low complexity" evidence="8">
    <location>
        <begin position="760"/>
        <end position="777"/>
    </location>
</feature>
<dbReference type="PROSITE" id="PS50279">
    <property type="entry name" value="BPTI_KUNITZ_2"/>
    <property type="match status" value="1"/>
</dbReference>
<feature type="signal peptide" evidence="9">
    <location>
        <begin position="1"/>
        <end position="28"/>
    </location>
</feature>
<dbReference type="PANTHER" id="PTHR11311">
    <property type="entry name" value="SPONDIN"/>
    <property type="match status" value="1"/>
</dbReference>
<dbReference type="InterPro" id="IPR020901">
    <property type="entry name" value="Prtase_inh_Kunz-CS"/>
</dbReference>
<dbReference type="InterPro" id="IPR051418">
    <property type="entry name" value="Spondin/Thrombospondin_T1"/>
</dbReference>
<reference evidence="13" key="1">
    <citation type="submission" date="2022-12" db="EMBL/GenBank/DDBJ databases">
        <title>Chromosome-level genome assembly of the bean flower thrips Megalurothrips usitatus.</title>
        <authorList>
            <person name="Ma L."/>
            <person name="Liu Q."/>
            <person name="Li H."/>
            <person name="Cai W."/>
        </authorList>
    </citation>
    <scope>NUCLEOTIDE SEQUENCE</scope>
    <source>
        <strain evidence="13">Cailab_2022a</strain>
    </source>
</reference>
<dbReference type="GO" id="GO:0004867">
    <property type="term" value="F:serine-type endopeptidase inhibitor activity"/>
    <property type="evidence" value="ECO:0007669"/>
    <property type="project" value="InterPro"/>
</dbReference>
<keyword evidence="4" id="KW-0677">Repeat</keyword>
<feature type="compositionally biased region" description="Basic residues" evidence="8">
    <location>
        <begin position="744"/>
        <end position="759"/>
    </location>
</feature>
<dbReference type="InterPro" id="IPR042307">
    <property type="entry name" value="Reeler_sf"/>
</dbReference>
<keyword evidence="5" id="KW-0130">Cell adhesion</keyword>
<evidence type="ECO:0000259" key="12">
    <source>
        <dbReference type="PROSITE" id="PS51020"/>
    </source>
</evidence>
<dbReference type="PRINTS" id="PR00759">
    <property type="entry name" value="BASICPTASE"/>
</dbReference>
<dbReference type="Gene3D" id="2.20.100.10">
    <property type="entry name" value="Thrombospondin type-1 (TSP1) repeat"/>
    <property type="match status" value="3"/>
</dbReference>
<name>A0AAV7XK90_9NEOP</name>
<comment type="caution">
    <text evidence="13">The sequence shown here is derived from an EMBL/GenBank/DDBJ whole genome shotgun (WGS) entry which is preliminary data.</text>
</comment>
<evidence type="ECO:0000313" key="14">
    <source>
        <dbReference type="Proteomes" id="UP001075354"/>
    </source>
</evidence>
<dbReference type="FunFam" id="4.10.410.10:FF:000004">
    <property type="entry name" value="Tissue factor pathway inhibitor"/>
    <property type="match status" value="1"/>
</dbReference>
<evidence type="ECO:0000256" key="3">
    <source>
        <dbReference type="ARBA" id="ARBA00022530"/>
    </source>
</evidence>
<dbReference type="PROSITE" id="PS51019">
    <property type="entry name" value="REELIN"/>
    <property type="match status" value="1"/>
</dbReference>
<dbReference type="Pfam" id="PF00014">
    <property type="entry name" value="Kunitz_BPTI"/>
    <property type="match status" value="1"/>
</dbReference>
<dbReference type="NCBIfam" id="NF038123">
    <property type="entry name" value="NF038123_dom"/>
    <property type="match status" value="1"/>
</dbReference>
<dbReference type="InterPro" id="IPR036383">
    <property type="entry name" value="TSP1_rpt_sf"/>
</dbReference>
<dbReference type="InterPro" id="IPR002861">
    <property type="entry name" value="Reeler_dom"/>
</dbReference>
<dbReference type="Proteomes" id="UP001075354">
    <property type="component" value="Chromosome 7"/>
</dbReference>
<dbReference type="InterPro" id="IPR000884">
    <property type="entry name" value="TSP1_rpt"/>
</dbReference>
<dbReference type="InterPro" id="IPR036880">
    <property type="entry name" value="Kunitz_BPTI_sf"/>
</dbReference>
<dbReference type="Pfam" id="PF02014">
    <property type="entry name" value="Reeler"/>
    <property type="match status" value="1"/>
</dbReference>
<dbReference type="Pfam" id="PF06468">
    <property type="entry name" value="Spond_N"/>
    <property type="match status" value="1"/>
</dbReference>
<evidence type="ECO:0000313" key="13">
    <source>
        <dbReference type="EMBL" id="KAJ1526166.1"/>
    </source>
</evidence>
<evidence type="ECO:0000256" key="7">
    <source>
        <dbReference type="ARBA" id="ARBA00030964"/>
    </source>
</evidence>
<dbReference type="Gene3D" id="2.60.40.2130">
    <property type="entry name" value="F-spondin domain"/>
    <property type="match status" value="1"/>
</dbReference>
<dbReference type="EMBL" id="JAPTSV010000007">
    <property type="protein sequence ID" value="KAJ1526166.1"/>
    <property type="molecule type" value="Genomic_DNA"/>
</dbReference>
<dbReference type="SMART" id="SM00131">
    <property type="entry name" value="KU"/>
    <property type="match status" value="1"/>
</dbReference>
<evidence type="ECO:0000256" key="4">
    <source>
        <dbReference type="ARBA" id="ARBA00022737"/>
    </source>
</evidence>
<dbReference type="SMART" id="SM00209">
    <property type="entry name" value="TSP1"/>
    <property type="match status" value="3"/>
</dbReference>
<dbReference type="Gene3D" id="2.60.40.4060">
    <property type="entry name" value="Reeler domain"/>
    <property type="match status" value="1"/>
</dbReference>
<dbReference type="GO" id="GO:0007155">
    <property type="term" value="P:cell adhesion"/>
    <property type="evidence" value="ECO:0007669"/>
    <property type="project" value="UniProtKB-KW"/>
</dbReference>